<organism evidence="1 2">
    <name type="scientific">Candidatus Pantoea symbiotica</name>
    <dbReference type="NCBI Taxonomy" id="1884370"/>
    <lineage>
        <taxon>Bacteria</taxon>
        <taxon>Pseudomonadati</taxon>
        <taxon>Pseudomonadota</taxon>
        <taxon>Gammaproteobacteria</taxon>
        <taxon>Enterobacterales</taxon>
        <taxon>Erwiniaceae</taxon>
        <taxon>Pantoea</taxon>
    </lineage>
</organism>
<dbReference type="EMBL" id="FOSD01000006">
    <property type="protein sequence ID" value="SFK33182.1"/>
    <property type="molecule type" value="Genomic_DNA"/>
</dbReference>
<reference evidence="1 2" key="1">
    <citation type="submission" date="2016-10" db="EMBL/GenBank/DDBJ databases">
        <authorList>
            <person name="Varghese N."/>
            <person name="Submissions S."/>
        </authorList>
    </citation>
    <scope>NUCLEOTIDE SEQUENCE [LARGE SCALE GENOMIC DNA]</scope>
    <source>
        <strain evidence="1 2">YR512</strain>
    </source>
</reference>
<evidence type="ECO:0000313" key="2">
    <source>
        <dbReference type="Proteomes" id="UP000198841"/>
    </source>
</evidence>
<comment type="caution">
    <text evidence="1">The sequence shown here is derived from an EMBL/GenBank/DDBJ whole genome shotgun (WGS) entry which is preliminary data.</text>
</comment>
<name>A0A1I3YMY0_9GAMM</name>
<keyword evidence="2" id="KW-1185">Reference proteome</keyword>
<gene>
    <name evidence="1" type="ORF">SAMN05518863_106145</name>
</gene>
<sequence>MPLVNIYKTDWFKVLCDISRAGFSLQTIAYELDVATSTLIGWKQGASPRHHTGEALIDIWMNVTGRDRKELPRVVCKRAFIHKPLCIVSPHSEK</sequence>
<dbReference type="Proteomes" id="UP000198841">
    <property type="component" value="Unassembled WGS sequence"/>
</dbReference>
<protein>
    <recommendedName>
        <fullName evidence="3">Transcriptional regulator</fullName>
    </recommendedName>
</protein>
<evidence type="ECO:0000313" key="1">
    <source>
        <dbReference type="EMBL" id="SFK33182.1"/>
    </source>
</evidence>
<evidence type="ECO:0008006" key="3">
    <source>
        <dbReference type="Google" id="ProtNLM"/>
    </source>
</evidence>
<accession>A0A1I3YMY0</accession>
<dbReference type="RefSeq" id="WP_091003879.1">
    <property type="nucleotide sequence ID" value="NZ_FOSD01000006.1"/>
</dbReference>
<proteinExistence type="predicted"/>